<name>B4FLS3_MAIZE</name>
<accession>B4FLS3</accession>
<protein>
    <submittedName>
        <fullName evidence="1">Uncharacterized protein</fullName>
    </submittedName>
</protein>
<dbReference type="EMBL" id="BT038061">
    <property type="protein sequence ID" value="ACF83066.1"/>
    <property type="molecule type" value="mRNA"/>
</dbReference>
<sequence length="45" mass="4901">MCVSTAFLLPKIQTLRSGTPWCYKVVGICRLDISDLNSLSTAIAN</sequence>
<dbReference type="AlphaFoldDB" id="B4FLS3"/>
<reference evidence="1" key="1">
    <citation type="journal article" date="2009" name="PLoS Genet.">
        <title>Sequencing, mapping, and analysis of 27,455 maize full-length cDNAs.</title>
        <authorList>
            <person name="Soderlund C."/>
            <person name="Descour A."/>
            <person name="Kudrna D."/>
            <person name="Bomhoff M."/>
            <person name="Boyd L."/>
            <person name="Currie J."/>
            <person name="Angelova A."/>
            <person name="Collura K."/>
            <person name="Wissotski M."/>
            <person name="Ashley E."/>
            <person name="Morrow D."/>
            <person name="Fernandes J."/>
            <person name="Walbot V."/>
            <person name="Yu Y."/>
        </authorList>
    </citation>
    <scope>NUCLEOTIDE SEQUENCE</scope>
    <source>
        <strain evidence="1">B73</strain>
    </source>
</reference>
<evidence type="ECO:0000313" key="1">
    <source>
        <dbReference type="EMBL" id="ACF83066.1"/>
    </source>
</evidence>
<proteinExistence type="evidence at transcript level"/>
<organism evidence="1">
    <name type="scientific">Zea mays</name>
    <name type="common">Maize</name>
    <dbReference type="NCBI Taxonomy" id="4577"/>
    <lineage>
        <taxon>Eukaryota</taxon>
        <taxon>Viridiplantae</taxon>
        <taxon>Streptophyta</taxon>
        <taxon>Embryophyta</taxon>
        <taxon>Tracheophyta</taxon>
        <taxon>Spermatophyta</taxon>
        <taxon>Magnoliopsida</taxon>
        <taxon>Liliopsida</taxon>
        <taxon>Poales</taxon>
        <taxon>Poaceae</taxon>
        <taxon>PACMAD clade</taxon>
        <taxon>Panicoideae</taxon>
        <taxon>Andropogonodae</taxon>
        <taxon>Andropogoneae</taxon>
        <taxon>Tripsacinae</taxon>
        <taxon>Zea</taxon>
    </lineage>
</organism>